<keyword evidence="4" id="KW-1185">Reference proteome</keyword>
<feature type="compositionally biased region" description="Gly residues" evidence="1">
    <location>
        <begin position="133"/>
        <end position="145"/>
    </location>
</feature>
<evidence type="ECO:0000313" key="3">
    <source>
        <dbReference type="EMBL" id="MFC3833811.1"/>
    </source>
</evidence>
<dbReference type="Proteomes" id="UP001595803">
    <property type="component" value="Unassembled WGS sequence"/>
</dbReference>
<name>A0ABV7Z8T8_9DEIO</name>
<dbReference type="EMBL" id="JBHRZG010000014">
    <property type="protein sequence ID" value="MFC3833811.1"/>
    <property type="molecule type" value="Genomic_DNA"/>
</dbReference>
<feature type="region of interest" description="Disordered" evidence="1">
    <location>
        <begin position="296"/>
        <end position="333"/>
    </location>
</feature>
<accession>A0ABV7Z8T8</accession>
<feature type="domain" description="BON" evidence="2">
    <location>
        <begin position="229"/>
        <end position="297"/>
    </location>
</feature>
<dbReference type="PANTHER" id="PTHR34606">
    <property type="entry name" value="BON DOMAIN-CONTAINING PROTEIN"/>
    <property type="match status" value="1"/>
</dbReference>
<organism evidence="3 4">
    <name type="scientific">Deinococcus rufus</name>
    <dbReference type="NCBI Taxonomy" id="2136097"/>
    <lineage>
        <taxon>Bacteria</taxon>
        <taxon>Thermotogati</taxon>
        <taxon>Deinococcota</taxon>
        <taxon>Deinococci</taxon>
        <taxon>Deinococcales</taxon>
        <taxon>Deinococcaceae</taxon>
        <taxon>Deinococcus</taxon>
    </lineage>
</organism>
<dbReference type="SMART" id="SM00749">
    <property type="entry name" value="BON"/>
    <property type="match status" value="1"/>
</dbReference>
<feature type="compositionally biased region" description="Basic and acidic residues" evidence="1">
    <location>
        <begin position="1"/>
        <end position="41"/>
    </location>
</feature>
<gene>
    <name evidence="3" type="ORF">ACFOSB_13165</name>
</gene>
<feature type="compositionally biased region" description="Gly residues" evidence="1">
    <location>
        <begin position="73"/>
        <end position="84"/>
    </location>
</feature>
<dbReference type="InterPro" id="IPR014004">
    <property type="entry name" value="Transpt-assoc_nodulatn_dom_bac"/>
</dbReference>
<feature type="compositionally biased region" description="Low complexity" evidence="1">
    <location>
        <begin position="185"/>
        <end position="194"/>
    </location>
</feature>
<proteinExistence type="predicted"/>
<evidence type="ECO:0000313" key="4">
    <source>
        <dbReference type="Proteomes" id="UP001595803"/>
    </source>
</evidence>
<sequence length="333" mass="36091">MTRSRDDRFDRNQNDRYAQEPREWGQRDGWQDDRSMSERGRLQYGGQGSGNQGYGTQGYGGQDDRASQYSGSQGYGGQGYGSQGGMDDRYRSQGDFGGQGYGQNQGYAQGSGQNPNMRWDADTMTWRGPSDQQGGGRFQGGGQWQGGRQDDRYGPSGMGGMNQRDTSQGYGGQGFGTPSYGGQFGRQQGQDSWSGQGGMGMGSGQGPRYGGYGTTEGHRGKGPKGYQRSDDRIREMVSDALEDDDRLDASNIEVQVQNGEVTLTGTVTDRMQKRRAEDCLDDLRGVRDVHNQLRVQQSAFQQGGQGQSTSGNGMTGTTNRTETTPTVSGTAKS</sequence>
<dbReference type="Pfam" id="PF04972">
    <property type="entry name" value="BON"/>
    <property type="match status" value="1"/>
</dbReference>
<feature type="compositionally biased region" description="Gly residues" evidence="1">
    <location>
        <begin position="43"/>
        <end position="61"/>
    </location>
</feature>
<dbReference type="RefSeq" id="WP_322473485.1">
    <property type="nucleotide sequence ID" value="NZ_JBHRZG010000014.1"/>
</dbReference>
<feature type="compositionally biased region" description="Gly residues" evidence="1">
    <location>
        <begin position="195"/>
        <end position="214"/>
    </location>
</feature>
<evidence type="ECO:0000259" key="2">
    <source>
        <dbReference type="PROSITE" id="PS50914"/>
    </source>
</evidence>
<feature type="region of interest" description="Disordered" evidence="1">
    <location>
        <begin position="1"/>
        <end position="231"/>
    </location>
</feature>
<feature type="compositionally biased region" description="Low complexity" evidence="1">
    <location>
        <begin position="104"/>
        <end position="113"/>
    </location>
</feature>
<protein>
    <submittedName>
        <fullName evidence="3">BON domain-containing protein</fullName>
    </submittedName>
</protein>
<dbReference type="PROSITE" id="PS50914">
    <property type="entry name" value="BON"/>
    <property type="match status" value="1"/>
</dbReference>
<dbReference type="PANTHER" id="PTHR34606:SF15">
    <property type="entry name" value="BON DOMAIN-CONTAINING PROTEIN"/>
    <property type="match status" value="1"/>
</dbReference>
<dbReference type="InterPro" id="IPR051686">
    <property type="entry name" value="Lipoprotein_DolP"/>
</dbReference>
<dbReference type="Gene3D" id="3.30.1340.30">
    <property type="match status" value="1"/>
</dbReference>
<evidence type="ECO:0000256" key="1">
    <source>
        <dbReference type="SAM" id="MobiDB-lite"/>
    </source>
</evidence>
<comment type="caution">
    <text evidence="3">The sequence shown here is derived from an EMBL/GenBank/DDBJ whole genome shotgun (WGS) entry which is preliminary data.</text>
</comment>
<dbReference type="InterPro" id="IPR007055">
    <property type="entry name" value="BON_dom"/>
</dbReference>
<reference evidence="4" key="1">
    <citation type="journal article" date="2019" name="Int. J. Syst. Evol. Microbiol.">
        <title>The Global Catalogue of Microorganisms (GCM) 10K type strain sequencing project: providing services to taxonomists for standard genome sequencing and annotation.</title>
        <authorList>
            <consortium name="The Broad Institute Genomics Platform"/>
            <consortium name="The Broad Institute Genome Sequencing Center for Infectious Disease"/>
            <person name="Wu L."/>
            <person name="Ma J."/>
        </authorList>
    </citation>
    <scope>NUCLEOTIDE SEQUENCE [LARGE SCALE GENOMIC DNA]</scope>
    <source>
        <strain evidence="4">CCTCC AB 2017081</strain>
    </source>
</reference>